<name>A0A921FK60_9MICC</name>
<evidence type="ECO:0000256" key="1">
    <source>
        <dbReference type="SAM" id="Phobius"/>
    </source>
</evidence>
<comment type="caution">
    <text evidence="2">The sequence shown here is derived from an EMBL/GenBank/DDBJ whole genome shotgun (WGS) entry which is preliminary data.</text>
</comment>
<keyword evidence="1" id="KW-0812">Transmembrane</keyword>
<keyword evidence="1" id="KW-0472">Membrane</keyword>
<keyword evidence="1" id="KW-1133">Transmembrane helix</keyword>
<evidence type="ECO:0000313" key="2">
    <source>
        <dbReference type="EMBL" id="HJF13680.1"/>
    </source>
</evidence>
<dbReference type="EMBL" id="DYXC01000030">
    <property type="protein sequence ID" value="HJF13680.1"/>
    <property type="molecule type" value="Genomic_DNA"/>
</dbReference>
<gene>
    <name evidence="2" type="ORF">K8V32_02605</name>
</gene>
<reference evidence="2" key="1">
    <citation type="journal article" date="2021" name="PeerJ">
        <title>Extensive microbial diversity within the chicken gut microbiome revealed by metagenomics and culture.</title>
        <authorList>
            <person name="Gilroy R."/>
            <person name="Ravi A."/>
            <person name="Getino M."/>
            <person name="Pursley I."/>
            <person name="Horton D.L."/>
            <person name="Alikhan N.F."/>
            <person name="Baker D."/>
            <person name="Gharbi K."/>
            <person name="Hall N."/>
            <person name="Watson M."/>
            <person name="Adriaenssens E.M."/>
            <person name="Foster-Nyarko E."/>
            <person name="Jarju S."/>
            <person name="Secka A."/>
            <person name="Antonio M."/>
            <person name="Oren A."/>
            <person name="Chaudhuri R.R."/>
            <person name="La Ragione R."/>
            <person name="Hildebrand F."/>
            <person name="Pallen M.J."/>
        </authorList>
    </citation>
    <scope>NUCLEOTIDE SEQUENCE</scope>
    <source>
        <strain evidence="2">ChiHjej13B12-14962</strain>
    </source>
</reference>
<reference evidence="2" key="2">
    <citation type="submission" date="2021-09" db="EMBL/GenBank/DDBJ databases">
        <authorList>
            <person name="Gilroy R."/>
        </authorList>
    </citation>
    <scope>NUCLEOTIDE SEQUENCE</scope>
    <source>
        <strain evidence="2">ChiHjej13B12-14962</strain>
    </source>
</reference>
<sequence length="67" mass="7142">MVTSRTAVDPVMAAYSLATTMTEVGWPLLAFTLWEGLICAFLRMRRGVTTAALAHGVAIFLLGSGLI</sequence>
<dbReference type="Proteomes" id="UP000703315">
    <property type="component" value="Unassembled WGS sequence"/>
</dbReference>
<organism evidence="2 3">
    <name type="scientific">Enteractinococcus helveticum</name>
    <dbReference type="NCBI Taxonomy" id="1837282"/>
    <lineage>
        <taxon>Bacteria</taxon>
        <taxon>Bacillati</taxon>
        <taxon>Actinomycetota</taxon>
        <taxon>Actinomycetes</taxon>
        <taxon>Micrococcales</taxon>
        <taxon>Micrococcaceae</taxon>
    </lineage>
</organism>
<dbReference type="AlphaFoldDB" id="A0A921FK60"/>
<accession>A0A921FK60</accession>
<feature type="transmembrane region" description="Helical" evidence="1">
    <location>
        <begin position="24"/>
        <end position="42"/>
    </location>
</feature>
<dbReference type="RefSeq" id="WP_303902421.1">
    <property type="nucleotide sequence ID" value="NZ_DYXC01000030.1"/>
</dbReference>
<protein>
    <submittedName>
        <fullName evidence="2">Uncharacterized protein</fullName>
    </submittedName>
</protein>
<evidence type="ECO:0000313" key="3">
    <source>
        <dbReference type="Proteomes" id="UP000703315"/>
    </source>
</evidence>
<proteinExistence type="predicted"/>